<dbReference type="Pfam" id="PF03975">
    <property type="entry name" value="CheD"/>
    <property type="match status" value="1"/>
</dbReference>
<evidence type="ECO:0000256" key="2">
    <source>
        <dbReference type="ARBA" id="ARBA00022801"/>
    </source>
</evidence>
<name>A0A5K7YPV5_9BACT</name>
<dbReference type="InterPro" id="IPR011324">
    <property type="entry name" value="Cytotoxic_necrot_fac-like_cat"/>
</dbReference>
<dbReference type="GO" id="GO:0050568">
    <property type="term" value="F:protein-glutamine glutaminase activity"/>
    <property type="evidence" value="ECO:0007669"/>
    <property type="project" value="UniProtKB-UniRule"/>
</dbReference>
<keyword evidence="5" id="KW-1185">Reference proteome</keyword>
<dbReference type="HAMAP" id="MF_01440">
    <property type="entry name" value="CheD"/>
    <property type="match status" value="1"/>
</dbReference>
<accession>A0A5K7YPV5</accession>
<dbReference type="OrthoDB" id="9807202at2"/>
<dbReference type="EMBL" id="AP021874">
    <property type="protein sequence ID" value="BBO68971.1"/>
    <property type="molecule type" value="Genomic_DNA"/>
</dbReference>
<reference evidence="4 5" key="1">
    <citation type="submission" date="2019-11" db="EMBL/GenBank/DDBJ databases">
        <title>Comparative genomics of hydrocarbon-degrading Desulfosarcina strains.</title>
        <authorList>
            <person name="Watanabe M."/>
            <person name="Kojima H."/>
            <person name="Fukui M."/>
        </authorList>
    </citation>
    <scope>NUCLEOTIDE SEQUENCE [LARGE SCALE GENOMIC DNA]</scope>
    <source>
        <strain evidence="4 5">PL12</strain>
    </source>
</reference>
<dbReference type="AlphaFoldDB" id="A0A5K7YPV5"/>
<dbReference type="CDD" id="cd16352">
    <property type="entry name" value="CheD"/>
    <property type="match status" value="1"/>
</dbReference>
<protein>
    <recommendedName>
        <fullName evidence="3">Probable chemoreceptor glutamine deamidase CheD</fullName>
        <ecNumber evidence="3">3.5.1.44</ecNumber>
    </recommendedName>
</protein>
<proteinExistence type="inferred from homology"/>
<keyword evidence="4" id="KW-0675">Receptor</keyword>
<evidence type="ECO:0000313" key="4">
    <source>
        <dbReference type="EMBL" id="BBO68971.1"/>
    </source>
</evidence>
<dbReference type="SUPFAM" id="SSF64438">
    <property type="entry name" value="CNF1/YfiH-like putative cysteine hydrolases"/>
    <property type="match status" value="1"/>
</dbReference>
<evidence type="ECO:0000313" key="5">
    <source>
        <dbReference type="Proteomes" id="UP000427906"/>
    </source>
</evidence>
<keyword evidence="2 3" id="KW-0378">Hydrolase</keyword>
<sequence length="182" mass="19862">MSAPEGGLPVVYLNSAELCFAQRPARVTTVLGSCITVTLFHPTTRTAAICHALLPRGKQKSGCGEESGKPFKYVDEVIPIMVARMRRYGIQPRQLEAKLFGGADMFPAGQKHQFQIPVGRQNIEAAMQAIASEGLHLKVAEVGGKYGRKLFFYTHTGVVMVKPILNRNGSGELGRITSARHR</sequence>
<keyword evidence="1 3" id="KW-0145">Chemotaxis</keyword>
<dbReference type="InterPro" id="IPR038592">
    <property type="entry name" value="CheD-like_sf"/>
</dbReference>
<dbReference type="EC" id="3.5.1.44" evidence="3"/>
<dbReference type="KEGG" id="dalk:DSCA_29010"/>
<gene>
    <name evidence="4" type="primary">cheD2</name>
    <name evidence="3" type="synonym">cheD</name>
    <name evidence="4" type="ORF">DSCA_29010</name>
</gene>
<dbReference type="InterPro" id="IPR005659">
    <property type="entry name" value="Chemorcpt_Glu_NH3ase_CheD"/>
</dbReference>
<comment type="catalytic activity">
    <reaction evidence="3">
        <text>L-glutaminyl-[protein] + H2O = L-glutamyl-[protein] + NH4(+)</text>
        <dbReference type="Rhea" id="RHEA:16441"/>
        <dbReference type="Rhea" id="RHEA-COMP:10207"/>
        <dbReference type="Rhea" id="RHEA-COMP:10208"/>
        <dbReference type="ChEBI" id="CHEBI:15377"/>
        <dbReference type="ChEBI" id="CHEBI:28938"/>
        <dbReference type="ChEBI" id="CHEBI:29973"/>
        <dbReference type="ChEBI" id="CHEBI:30011"/>
        <dbReference type="EC" id="3.5.1.44"/>
    </reaction>
</comment>
<evidence type="ECO:0000256" key="3">
    <source>
        <dbReference type="HAMAP-Rule" id="MF_01440"/>
    </source>
</evidence>
<dbReference type="PANTHER" id="PTHR35147:SF1">
    <property type="entry name" value="CHEMORECEPTOR GLUTAMINE DEAMIDASE CHED-RELATED"/>
    <property type="match status" value="1"/>
</dbReference>
<dbReference type="Proteomes" id="UP000427906">
    <property type="component" value="Chromosome"/>
</dbReference>
<comment type="function">
    <text evidence="3">Probably deamidates glutamine residues to glutamate on methyl-accepting chemotaxis receptors (MCPs), playing an important role in chemotaxis.</text>
</comment>
<comment type="similarity">
    <text evidence="3">Belongs to the CheD family.</text>
</comment>
<dbReference type="PANTHER" id="PTHR35147">
    <property type="entry name" value="CHEMORECEPTOR GLUTAMINE DEAMIDASE CHED-RELATED"/>
    <property type="match status" value="1"/>
</dbReference>
<evidence type="ECO:0000256" key="1">
    <source>
        <dbReference type="ARBA" id="ARBA00022500"/>
    </source>
</evidence>
<dbReference type="RefSeq" id="WP_155317057.1">
    <property type="nucleotide sequence ID" value="NZ_AP021874.1"/>
</dbReference>
<dbReference type="Gene3D" id="3.30.1330.200">
    <property type="match status" value="1"/>
</dbReference>
<dbReference type="GO" id="GO:0006935">
    <property type="term" value="P:chemotaxis"/>
    <property type="evidence" value="ECO:0007669"/>
    <property type="project" value="UniProtKB-UniRule"/>
</dbReference>
<organism evidence="4 5">
    <name type="scientific">Desulfosarcina alkanivorans</name>
    <dbReference type="NCBI Taxonomy" id="571177"/>
    <lineage>
        <taxon>Bacteria</taxon>
        <taxon>Pseudomonadati</taxon>
        <taxon>Thermodesulfobacteriota</taxon>
        <taxon>Desulfobacteria</taxon>
        <taxon>Desulfobacterales</taxon>
        <taxon>Desulfosarcinaceae</taxon>
        <taxon>Desulfosarcina</taxon>
    </lineage>
</organism>